<dbReference type="CDD" id="cd00082">
    <property type="entry name" value="HisKA"/>
    <property type="match status" value="1"/>
</dbReference>
<dbReference type="SUPFAM" id="SSF55874">
    <property type="entry name" value="ATPase domain of HSP90 chaperone/DNA topoisomerase II/histidine kinase"/>
    <property type="match status" value="1"/>
</dbReference>
<dbReference type="Proteomes" id="UP000463470">
    <property type="component" value="Unassembled WGS sequence"/>
</dbReference>
<dbReference type="Gene3D" id="1.10.287.130">
    <property type="match status" value="1"/>
</dbReference>
<keyword evidence="7" id="KW-0067">ATP-binding</keyword>
<evidence type="ECO:0000259" key="9">
    <source>
        <dbReference type="PROSITE" id="PS50109"/>
    </source>
</evidence>
<evidence type="ECO:0000313" key="11">
    <source>
        <dbReference type="Proteomes" id="UP000463470"/>
    </source>
</evidence>
<dbReference type="InterPro" id="IPR036097">
    <property type="entry name" value="HisK_dim/P_sf"/>
</dbReference>
<dbReference type="InterPro" id="IPR003661">
    <property type="entry name" value="HisK_dim/P_dom"/>
</dbReference>
<name>A0A845L063_9FIRM</name>
<keyword evidence="3" id="KW-0597">Phosphoprotein</keyword>
<proteinExistence type="predicted"/>
<keyword evidence="6" id="KW-0418">Kinase</keyword>
<dbReference type="AlphaFoldDB" id="A0A845L063"/>
<dbReference type="SUPFAM" id="SSF47384">
    <property type="entry name" value="Homodimeric domain of signal transducing histidine kinase"/>
    <property type="match status" value="1"/>
</dbReference>
<dbReference type="InterPro" id="IPR004358">
    <property type="entry name" value="Sig_transdc_His_kin-like_C"/>
</dbReference>
<dbReference type="GO" id="GO:0005524">
    <property type="term" value="F:ATP binding"/>
    <property type="evidence" value="ECO:0007669"/>
    <property type="project" value="UniProtKB-KW"/>
</dbReference>
<dbReference type="PANTHER" id="PTHR43065:SF46">
    <property type="entry name" value="C4-DICARBOXYLATE TRANSPORT SENSOR PROTEIN DCTB"/>
    <property type="match status" value="1"/>
</dbReference>
<keyword evidence="4" id="KW-0808">Transferase</keyword>
<evidence type="ECO:0000256" key="2">
    <source>
        <dbReference type="ARBA" id="ARBA00012438"/>
    </source>
</evidence>
<dbReference type="Pfam" id="PF02518">
    <property type="entry name" value="HATPase_c"/>
    <property type="match status" value="1"/>
</dbReference>
<dbReference type="SMART" id="SM00388">
    <property type="entry name" value="HisKA"/>
    <property type="match status" value="1"/>
</dbReference>
<dbReference type="Pfam" id="PF13426">
    <property type="entry name" value="PAS_9"/>
    <property type="match status" value="1"/>
</dbReference>
<evidence type="ECO:0000313" key="10">
    <source>
        <dbReference type="EMBL" id="MZP29862.1"/>
    </source>
</evidence>
<dbReference type="InterPro" id="IPR036890">
    <property type="entry name" value="HATPase_C_sf"/>
</dbReference>
<dbReference type="EMBL" id="WXEY01000008">
    <property type="protein sequence ID" value="MZP29862.1"/>
    <property type="molecule type" value="Genomic_DNA"/>
</dbReference>
<dbReference type="InterPro" id="IPR003594">
    <property type="entry name" value="HATPase_dom"/>
</dbReference>
<feature type="domain" description="Histidine kinase" evidence="9">
    <location>
        <begin position="159"/>
        <end position="364"/>
    </location>
</feature>
<sequence>MLIRQRKLRREQAKSDICCDGLSEERYNIAFHCNPALLSITSSVDGAFIDVNHAWLEAMGYRREEVIGHRPLEMAMIDAHELLKLRETVSIQGTFKNVQTRLRTKQGKEMICLVSGSMIRLNGKDCFFSSLVDITDQRRMEKELSRLDRLSLIGQMAGGIGHEIRNPLQTVRGFLQLFQRKEIYREDWPHFELMINELDQANAIISEVLSLARTRSSKLELKNLNLIVHKMAPLLHARAFSQNKHLEISLDYIPMVMVDEREIGRMLFNLAQNGLEAMEERKSLTIRTYTLASGQAVLEIRDQGKGISPEIAERLGTPFVTNKDGGTGLGLAVCFSIAERHNAKIEFETGAQGTTFYVLFPGPVSSGAVAVQ</sequence>
<dbReference type="InterPro" id="IPR005467">
    <property type="entry name" value="His_kinase_dom"/>
</dbReference>
<dbReference type="InterPro" id="IPR000014">
    <property type="entry name" value="PAS"/>
</dbReference>
<accession>A0A845L063</accession>
<dbReference type="CDD" id="cd00130">
    <property type="entry name" value="PAS"/>
    <property type="match status" value="1"/>
</dbReference>
<comment type="caution">
    <text evidence="10">The sequence shown here is derived from an EMBL/GenBank/DDBJ whole genome shotgun (WGS) entry which is preliminary data.</text>
</comment>
<dbReference type="SMART" id="SM00091">
    <property type="entry name" value="PAS"/>
    <property type="match status" value="1"/>
</dbReference>
<comment type="catalytic activity">
    <reaction evidence="1">
        <text>ATP + protein L-histidine = ADP + protein N-phospho-L-histidine.</text>
        <dbReference type="EC" id="2.7.13.3"/>
    </reaction>
</comment>
<evidence type="ECO:0000256" key="5">
    <source>
        <dbReference type="ARBA" id="ARBA00022741"/>
    </source>
</evidence>
<dbReference type="OrthoDB" id="505470at2"/>
<evidence type="ECO:0000256" key="3">
    <source>
        <dbReference type="ARBA" id="ARBA00022553"/>
    </source>
</evidence>
<dbReference type="PANTHER" id="PTHR43065">
    <property type="entry name" value="SENSOR HISTIDINE KINASE"/>
    <property type="match status" value="1"/>
</dbReference>
<keyword evidence="8" id="KW-0902">Two-component regulatory system</keyword>
<dbReference type="PROSITE" id="PS50109">
    <property type="entry name" value="HIS_KIN"/>
    <property type="match status" value="1"/>
</dbReference>
<dbReference type="NCBIfam" id="TIGR00229">
    <property type="entry name" value="sensory_box"/>
    <property type="match status" value="1"/>
</dbReference>
<protein>
    <recommendedName>
        <fullName evidence="2">histidine kinase</fullName>
        <ecNumber evidence="2">2.7.13.3</ecNumber>
    </recommendedName>
</protein>
<dbReference type="EC" id="2.7.13.3" evidence="2"/>
<dbReference type="SUPFAM" id="SSF55785">
    <property type="entry name" value="PYP-like sensor domain (PAS domain)"/>
    <property type="match status" value="1"/>
</dbReference>
<dbReference type="GO" id="GO:0000155">
    <property type="term" value="F:phosphorelay sensor kinase activity"/>
    <property type="evidence" value="ECO:0007669"/>
    <property type="project" value="InterPro"/>
</dbReference>
<dbReference type="Pfam" id="PF00512">
    <property type="entry name" value="HisKA"/>
    <property type="match status" value="1"/>
</dbReference>
<dbReference type="PRINTS" id="PR00344">
    <property type="entry name" value="BCTRLSENSOR"/>
</dbReference>
<reference evidence="10 11" key="1">
    <citation type="submission" date="2020-01" db="EMBL/GenBank/DDBJ databases">
        <title>Whole-genome sequence of Heliobacterium undosum DSM 13378.</title>
        <authorList>
            <person name="Kyndt J.A."/>
            <person name="Meyer T.E."/>
        </authorList>
    </citation>
    <scope>NUCLEOTIDE SEQUENCE [LARGE SCALE GENOMIC DNA]</scope>
    <source>
        <strain evidence="10 11">DSM 13378</strain>
    </source>
</reference>
<dbReference type="Gene3D" id="3.30.450.20">
    <property type="entry name" value="PAS domain"/>
    <property type="match status" value="1"/>
</dbReference>
<keyword evidence="11" id="KW-1185">Reference proteome</keyword>
<evidence type="ECO:0000256" key="1">
    <source>
        <dbReference type="ARBA" id="ARBA00000085"/>
    </source>
</evidence>
<dbReference type="SMART" id="SM00387">
    <property type="entry name" value="HATPase_c"/>
    <property type="match status" value="1"/>
</dbReference>
<evidence type="ECO:0000256" key="7">
    <source>
        <dbReference type="ARBA" id="ARBA00022840"/>
    </source>
</evidence>
<dbReference type="InterPro" id="IPR035965">
    <property type="entry name" value="PAS-like_dom_sf"/>
</dbReference>
<evidence type="ECO:0000256" key="8">
    <source>
        <dbReference type="ARBA" id="ARBA00023012"/>
    </source>
</evidence>
<dbReference type="Gene3D" id="3.30.565.10">
    <property type="entry name" value="Histidine kinase-like ATPase, C-terminal domain"/>
    <property type="match status" value="1"/>
</dbReference>
<gene>
    <name evidence="10" type="ORF">GTO91_09100</name>
</gene>
<evidence type="ECO:0000256" key="6">
    <source>
        <dbReference type="ARBA" id="ARBA00022777"/>
    </source>
</evidence>
<dbReference type="RefSeq" id="WP_161258105.1">
    <property type="nucleotide sequence ID" value="NZ_WXEY01000008.1"/>
</dbReference>
<evidence type="ECO:0000256" key="4">
    <source>
        <dbReference type="ARBA" id="ARBA00022679"/>
    </source>
</evidence>
<keyword evidence="5" id="KW-0547">Nucleotide-binding</keyword>
<organism evidence="10 11">
    <name type="scientific">Heliomicrobium undosum</name>
    <dbReference type="NCBI Taxonomy" id="121734"/>
    <lineage>
        <taxon>Bacteria</taxon>
        <taxon>Bacillati</taxon>
        <taxon>Bacillota</taxon>
        <taxon>Clostridia</taxon>
        <taxon>Eubacteriales</taxon>
        <taxon>Heliobacteriaceae</taxon>
        <taxon>Heliomicrobium</taxon>
    </lineage>
</organism>